<evidence type="ECO:0000313" key="2">
    <source>
        <dbReference type="EMBL" id="SVC04211.1"/>
    </source>
</evidence>
<name>A0A382J032_9ZZZZ</name>
<dbReference type="AlphaFoldDB" id="A0A382J032"/>
<dbReference type="EMBL" id="UINC01070227">
    <property type="protein sequence ID" value="SVC04211.1"/>
    <property type="molecule type" value="Genomic_DNA"/>
</dbReference>
<feature type="compositionally biased region" description="Acidic residues" evidence="1">
    <location>
        <begin position="63"/>
        <end position="87"/>
    </location>
</feature>
<evidence type="ECO:0008006" key="3">
    <source>
        <dbReference type="Google" id="ProtNLM"/>
    </source>
</evidence>
<accession>A0A382J032</accession>
<protein>
    <recommendedName>
        <fullName evidence="3">Rho termination factor N-terminal domain-containing protein</fullName>
    </recommendedName>
</protein>
<gene>
    <name evidence="2" type="ORF">METZ01_LOCUS257065</name>
</gene>
<feature type="region of interest" description="Disordered" evidence="1">
    <location>
        <begin position="59"/>
        <end position="90"/>
    </location>
</feature>
<organism evidence="2">
    <name type="scientific">marine metagenome</name>
    <dbReference type="NCBI Taxonomy" id="408172"/>
    <lineage>
        <taxon>unclassified sequences</taxon>
        <taxon>metagenomes</taxon>
        <taxon>ecological metagenomes</taxon>
    </lineage>
</organism>
<evidence type="ECO:0000256" key="1">
    <source>
        <dbReference type="SAM" id="MobiDB-lite"/>
    </source>
</evidence>
<sequence length="108" mass="12515">MPKSEKVIVKKYTKELLNKKKCPELKQICKSKKIDGYNGEKKKKLIELILEEEVKIDEKDKIEESEEESESELESTSEISEEESEEEVGNKYNGTTIICLKDGNIFKK</sequence>
<proteinExistence type="predicted"/>
<feature type="non-terminal residue" evidence="2">
    <location>
        <position position="108"/>
    </location>
</feature>
<reference evidence="2" key="1">
    <citation type="submission" date="2018-05" db="EMBL/GenBank/DDBJ databases">
        <authorList>
            <person name="Lanie J.A."/>
            <person name="Ng W.-L."/>
            <person name="Kazmierczak K.M."/>
            <person name="Andrzejewski T.M."/>
            <person name="Davidsen T.M."/>
            <person name="Wayne K.J."/>
            <person name="Tettelin H."/>
            <person name="Glass J.I."/>
            <person name="Rusch D."/>
            <person name="Podicherti R."/>
            <person name="Tsui H.-C.T."/>
            <person name="Winkler M.E."/>
        </authorList>
    </citation>
    <scope>NUCLEOTIDE SEQUENCE</scope>
</reference>